<dbReference type="InterPro" id="IPR011055">
    <property type="entry name" value="Dup_hybrid_motif"/>
</dbReference>
<evidence type="ECO:0000259" key="1">
    <source>
        <dbReference type="Pfam" id="PF01551"/>
    </source>
</evidence>
<dbReference type="Gene3D" id="2.70.70.10">
    <property type="entry name" value="Glucose Permease (Domain IIA)"/>
    <property type="match status" value="1"/>
</dbReference>
<dbReference type="Pfam" id="PF01551">
    <property type="entry name" value="Peptidase_M23"/>
    <property type="match status" value="1"/>
</dbReference>
<dbReference type="RefSeq" id="WP_108388947.1">
    <property type="nucleotide sequence ID" value="NZ_QBUD01000022.1"/>
</dbReference>
<sequence length="415" mass="44448">MPQPHIATKFQHPVEERFILEYESGEIIENNFGQYFPALDAYHLGDDYFVGEVEVGVIANGYAIESGKNAGFGNYVVVRHDMPNGTSLYSLYAHLKDGTVTVGEIEKGSGIEVKVDIGDTLGIAGRTGEGANQHLHLEISDYGDRFTLEGPGIDYANGYDGAYSPAFASPDAVAESADELDILAPGYGIYDPSVFIDSHDTTGKVMQAFAPSGPTMSSNDLDIPDNRPESARSDFVDPGFEDGSLSDWQTLGSVTVESRFDIDGDLNQSDLPTEASEGSNFAVLTTGTQTSVSEIEALLGLGEGAIAERTGTNPTVGSAITREIEISGGQDSFYFDFYFDSGDYDPFNDLAILVIDGQIVPLSDVFVAGDFGDTGWTNTGVTQLERGTHQVGLAVLDSEDDLFPSALYVDDFVFG</sequence>
<comment type="caution">
    <text evidence="2">The sequence shown here is derived from an EMBL/GenBank/DDBJ whole genome shotgun (WGS) entry which is preliminary data.</text>
</comment>
<dbReference type="OrthoDB" id="9342475at2"/>
<dbReference type="EMBL" id="QBUD01000022">
    <property type="protein sequence ID" value="PUB10062.1"/>
    <property type="molecule type" value="Genomic_DNA"/>
</dbReference>
<dbReference type="PANTHER" id="PTHR21666">
    <property type="entry name" value="PEPTIDASE-RELATED"/>
    <property type="match status" value="1"/>
</dbReference>
<name>A0A2T6K602_9RHOB</name>
<dbReference type="PANTHER" id="PTHR21666:SF270">
    <property type="entry name" value="MUREIN HYDROLASE ACTIVATOR ENVC"/>
    <property type="match status" value="1"/>
</dbReference>
<protein>
    <submittedName>
        <fullName evidence="2">Peptidase M23-like protein</fullName>
    </submittedName>
</protein>
<proteinExistence type="predicted"/>
<dbReference type="SUPFAM" id="SSF51261">
    <property type="entry name" value="Duplicated hybrid motif"/>
    <property type="match status" value="1"/>
</dbReference>
<dbReference type="GO" id="GO:0004222">
    <property type="term" value="F:metalloendopeptidase activity"/>
    <property type="evidence" value="ECO:0007669"/>
    <property type="project" value="TreeGrafter"/>
</dbReference>
<feature type="domain" description="M23ase beta-sheet core" evidence="1">
    <location>
        <begin position="46"/>
        <end position="144"/>
    </location>
</feature>
<dbReference type="CDD" id="cd12797">
    <property type="entry name" value="M23_peptidase"/>
    <property type="match status" value="1"/>
</dbReference>
<accession>A0A2T6K602</accession>
<reference evidence="2 3" key="1">
    <citation type="submission" date="2018-04" db="EMBL/GenBank/DDBJ databases">
        <title>Genomic Encyclopedia of Archaeal and Bacterial Type Strains, Phase II (KMG-II): from individual species to whole genera.</title>
        <authorList>
            <person name="Goeker M."/>
        </authorList>
    </citation>
    <scope>NUCLEOTIDE SEQUENCE [LARGE SCALE GENOMIC DNA]</scope>
    <source>
        <strain evidence="2 3">DSM 29955</strain>
    </source>
</reference>
<dbReference type="InterPro" id="IPR016047">
    <property type="entry name" value="M23ase_b-sheet_dom"/>
</dbReference>
<gene>
    <name evidence="2" type="ORF">C8N45_12214</name>
</gene>
<keyword evidence="3" id="KW-1185">Reference proteome</keyword>
<dbReference type="InterPro" id="IPR050570">
    <property type="entry name" value="Cell_wall_metabolism_enzyme"/>
</dbReference>
<dbReference type="Proteomes" id="UP000244523">
    <property type="component" value="Unassembled WGS sequence"/>
</dbReference>
<dbReference type="AlphaFoldDB" id="A0A2T6K602"/>
<organism evidence="2 3">
    <name type="scientific">Yoonia sediminilitoris</name>
    <dbReference type="NCBI Taxonomy" id="1286148"/>
    <lineage>
        <taxon>Bacteria</taxon>
        <taxon>Pseudomonadati</taxon>
        <taxon>Pseudomonadota</taxon>
        <taxon>Alphaproteobacteria</taxon>
        <taxon>Rhodobacterales</taxon>
        <taxon>Paracoccaceae</taxon>
        <taxon>Yoonia</taxon>
    </lineage>
</organism>
<evidence type="ECO:0000313" key="2">
    <source>
        <dbReference type="EMBL" id="PUB10062.1"/>
    </source>
</evidence>
<evidence type="ECO:0000313" key="3">
    <source>
        <dbReference type="Proteomes" id="UP000244523"/>
    </source>
</evidence>